<dbReference type="VEuPathDB" id="CryptoDB:Cvel_11143"/>
<evidence type="ECO:0000313" key="2">
    <source>
        <dbReference type="EMBL" id="CEM52216.1"/>
    </source>
</evidence>
<gene>
    <name evidence="2" type="ORF">Cvel_11143</name>
</gene>
<proteinExistence type="predicted"/>
<protein>
    <submittedName>
        <fullName evidence="2">Uncharacterized protein</fullName>
    </submittedName>
</protein>
<dbReference type="EMBL" id="CDMZ01005183">
    <property type="protein sequence ID" value="CEM52216.1"/>
    <property type="molecule type" value="Genomic_DNA"/>
</dbReference>
<organism evidence="2">
    <name type="scientific">Chromera velia CCMP2878</name>
    <dbReference type="NCBI Taxonomy" id="1169474"/>
    <lineage>
        <taxon>Eukaryota</taxon>
        <taxon>Sar</taxon>
        <taxon>Alveolata</taxon>
        <taxon>Colpodellida</taxon>
        <taxon>Chromeraceae</taxon>
        <taxon>Chromera</taxon>
    </lineage>
</organism>
<reference evidence="2" key="1">
    <citation type="submission" date="2014-11" db="EMBL/GenBank/DDBJ databases">
        <authorList>
            <person name="Otto D Thomas"/>
            <person name="Naeem Raeece"/>
        </authorList>
    </citation>
    <scope>NUCLEOTIDE SEQUENCE</scope>
</reference>
<feature type="region of interest" description="Disordered" evidence="1">
    <location>
        <begin position="287"/>
        <end position="376"/>
    </location>
</feature>
<dbReference type="AlphaFoldDB" id="A0A0G4I5E0"/>
<evidence type="ECO:0000256" key="1">
    <source>
        <dbReference type="SAM" id="MobiDB-lite"/>
    </source>
</evidence>
<feature type="compositionally biased region" description="Basic residues" evidence="1">
    <location>
        <begin position="295"/>
        <end position="309"/>
    </location>
</feature>
<feature type="compositionally biased region" description="Polar residues" evidence="1">
    <location>
        <begin position="328"/>
        <end position="348"/>
    </location>
</feature>
<name>A0A0G4I5E0_9ALVE</name>
<sequence>MYYPMATMRLTEERNKRVDLLASLSNGGTLFADVSVTFPISSVASRLRTRSKTAGAAAKTKSEEKVQKYAIAAHAVRLRFVPLVFETFGRPDRETVSFVKELVGVASSRAGFSTEDYVAASLVLLHENRVCLVNDGHFWRLPCDLYAELCIAGSSFKCAWQGFKKEVGLQKKRTGVRRLDMLYRAETKSSDRNNNYGWHHYHLVASAGSVQLPAVPPEGALPSRWFSLDDLKKVPMNPPLEPGSHSVLMEVMRKPGYLTGGISSLVSGVRYAVSSLTAMAAGLLRPFSKRNTPSKGRKPRSLPPKSRRTKDRDGGVTSRRAGKKQRVPGSSQGVRNSSSTGLCTTPHTRLSLSFASSIGSSGSDAVGVGPRRPRKV</sequence>
<accession>A0A0G4I5E0</accession>
<feature type="compositionally biased region" description="Low complexity" evidence="1">
    <location>
        <begin position="350"/>
        <end position="369"/>
    </location>
</feature>